<feature type="chain" id="PRO_5040889389" description="Small secreted protein" evidence="2">
    <location>
        <begin position="37"/>
        <end position="201"/>
    </location>
</feature>
<organism evidence="3 4">
    <name type="scientific">Actinacidiphila cocklensis</name>
    <dbReference type="NCBI Taxonomy" id="887465"/>
    <lineage>
        <taxon>Bacteria</taxon>
        <taxon>Bacillati</taxon>
        <taxon>Actinomycetota</taxon>
        <taxon>Actinomycetes</taxon>
        <taxon>Kitasatosporales</taxon>
        <taxon>Streptomycetaceae</taxon>
        <taxon>Actinacidiphila</taxon>
    </lineage>
</organism>
<dbReference type="EMBL" id="CAJSLV010000113">
    <property type="protein sequence ID" value="CAG6398837.1"/>
    <property type="molecule type" value="Genomic_DNA"/>
</dbReference>
<evidence type="ECO:0000313" key="3">
    <source>
        <dbReference type="EMBL" id="CAG6398837.1"/>
    </source>
</evidence>
<feature type="signal peptide" evidence="2">
    <location>
        <begin position="1"/>
        <end position="36"/>
    </location>
</feature>
<dbReference type="Proteomes" id="UP001152519">
    <property type="component" value="Unassembled WGS sequence"/>
</dbReference>
<comment type="caution">
    <text evidence="3">The sequence shown here is derived from an EMBL/GenBank/DDBJ whole genome shotgun (WGS) entry which is preliminary data.</text>
</comment>
<keyword evidence="2" id="KW-0732">Signal</keyword>
<evidence type="ECO:0000256" key="1">
    <source>
        <dbReference type="SAM" id="MobiDB-lite"/>
    </source>
</evidence>
<protein>
    <recommendedName>
        <fullName evidence="5">Small secreted protein</fullName>
    </recommendedName>
</protein>
<evidence type="ECO:0000256" key="2">
    <source>
        <dbReference type="SAM" id="SignalP"/>
    </source>
</evidence>
<accession>A0A9W4E0R0</accession>
<feature type="compositionally biased region" description="Polar residues" evidence="1">
    <location>
        <begin position="189"/>
        <end position="201"/>
    </location>
</feature>
<reference evidence="3" key="1">
    <citation type="submission" date="2021-05" db="EMBL/GenBank/DDBJ databases">
        <authorList>
            <person name="Arsene-Ploetze F."/>
        </authorList>
    </citation>
    <scope>NUCLEOTIDE SEQUENCE</scope>
    <source>
        <strain evidence="3">DSM 42138</strain>
    </source>
</reference>
<feature type="region of interest" description="Disordered" evidence="1">
    <location>
        <begin position="160"/>
        <end position="201"/>
    </location>
</feature>
<evidence type="ECO:0000313" key="4">
    <source>
        <dbReference type="Proteomes" id="UP001152519"/>
    </source>
</evidence>
<dbReference type="PROSITE" id="PS51257">
    <property type="entry name" value="PROKAR_LIPOPROTEIN"/>
    <property type="match status" value="1"/>
</dbReference>
<evidence type="ECO:0008006" key="5">
    <source>
        <dbReference type="Google" id="ProtNLM"/>
    </source>
</evidence>
<gene>
    <name evidence="3" type="ORF">SCOCK_790008</name>
</gene>
<name>A0A9W4E0R0_9ACTN</name>
<dbReference type="AlphaFoldDB" id="A0A9W4E0R0"/>
<keyword evidence="4" id="KW-1185">Reference proteome</keyword>
<proteinExistence type="predicted"/>
<sequence length="201" mass="20603">MRPRKGTQPVKVNHRLGAALSCAAALLALSSLSACSSDDTGKKLDAWAQGVCDQTAAQTKKINDANTALTQVDSGGRPEAVRAADSAAFQQISDAYKALAGIYSQAGAAPGDDGEQFQQKAVTSFTTLSTQYAGLKKQVDALDTTDQNKFATGLQGVSDSFKQTSADGEKALSSLRQGDQGAALAKQPGCQSPSSTATPGS</sequence>